<organism evidence="2 3">
    <name type="scientific">Aphanomyces euteiches</name>
    <dbReference type="NCBI Taxonomy" id="100861"/>
    <lineage>
        <taxon>Eukaryota</taxon>
        <taxon>Sar</taxon>
        <taxon>Stramenopiles</taxon>
        <taxon>Oomycota</taxon>
        <taxon>Saprolegniomycetes</taxon>
        <taxon>Saprolegniales</taxon>
        <taxon>Verrucalvaceae</taxon>
        <taxon>Aphanomyces</taxon>
    </lineage>
</organism>
<evidence type="ECO:0000256" key="1">
    <source>
        <dbReference type="SAM" id="Phobius"/>
    </source>
</evidence>
<evidence type="ECO:0000313" key="3">
    <source>
        <dbReference type="Proteomes" id="UP000481153"/>
    </source>
</evidence>
<keyword evidence="1" id="KW-1133">Transmembrane helix</keyword>
<feature type="transmembrane region" description="Helical" evidence="1">
    <location>
        <begin position="31"/>
        <end position="53"/>
    </location>
</feature>
<dbReference type="VEuPathDB" id="FungiDB:AeMF1_018429"/>
<evidence type="ECO:0000313" key="2">
    <source>
        <dbReference type="EMBL" id="KAF0725057.1"/>
    </source>
</evidence>
<feature type="transmembrane region" description="Helical" evidence="1">
    <location>
        <begin position="60"/>
        <end position="78"/>
    </location>
</feature>
<keyword evidence="3" id="KW-1185">Reference proteome</keyword>
<dbReference type="AlphaFoldDB" id="A0A6G0WCQ4"/>
<name>A0A6G0WCQ4_9STRA</name>
<proteinExistence type="predicted"/>
<dbReference type="EMBL" id="VJMJ01000253">
    <property type="protein sequence ID" value="KAF0725057.1"/>
    <property type="molecule type" value="Genomic_DNA"/>
</dbReference>
<reference evidence="2 3" key="1">
    <citation type="submission" date="2019-07" db="EMBL/GenBank/DDBJ databases">
        <title>Genomics analysis of Aphanomyces spp. identifies a new class of oomycete effector associated with host adaptation.</title>
        <authorList>
            <person name="Gaulin E."/>
        </authorList>
    </citation>
    <scope>NUCLEOTIDE SEQUENCE [LARGE SCALE GENOMIC DNA]</scope>
    <source>
        <strain evidence="2 3">ATCC 201684</strain>
    </source>
</reference>
<protein>
    <submittedName>
        <fullName evidence="2">Uncharacterized protein</fullName>
    </submittedName>
</protein>
<gene>
    <name evidence="2" type="ORF">Ae201684_016455</name>
</gene>
<keyword evidence="1" id="KW-0472">Membrane</keyword>
<sequence length="181" mass="20794">MTEPRFIVTPTEDGNGAQVVIPAFSVWSTTYYVMMSIMIVGAVVIWSFLASWYEDSGVKIQMILGGMFTVLPMVWSHFLKPLFYIETHTISKTTWTYKWQCLCVSFSTEYAFADMGRVDIDTVYTKDGSHYQIQFAYRKGKAVALGWRFDLKDMIAFLEAVSPYLPIDHRPNSKTFGLHHN</sequence>
<comment type="caution">
    <text evidence="2">The sequence shown here is derived from an EMBL/GenBank/DDBJ whole genome shotgun (WGS) entry which is preliminary data.</text>
</comment>
<accession>A0A6G0WCQ4</accession>
<keyword evidence="1" id="KW-0812">Transmembrane</keyword>
<dbReference type="Proteomes" id="UP000481153">
    <property type="component" value="Unassembled WGS sequence"/>
</dbReference>